<dbReference type="AlphaFoldDB" id="A0A1F5B1D2"/>
<dbReference type="Proteomes" id="UP000176639">
    <property type="component" value="Unassembled WGS sequence"/>
</dbReference>
<reference evidence="2 3" key="1">
    <citation type="journal article" date="2016" name="Nat. Commun.">
        <title>Thousands of microbial genomes shed light on interconnected biogeochemical processes in an aquifer system.</title>
        <authorList>
            <person name="Anantharaman K."/>
            <person name="Brown C.T."/>
            <person name="Hug L.A."/>
            <person name="Sharon I."/>
            <person name="Castelle C.J."/>
            <person name="Probst A.J."/>
            <person name="Thomas B.C."/>
            <person name="Singh A."/>
            <person name="Wilkins M.J."/>
            <person name="Karaoz U."/>
            <person name="Brodie E.L."/>
            <person name="Williams K.H."/>
            <person name="Hubbard S.S."/>
            <person name="Banfield J.F."/>
        </authorList>
    </citation>
    <scope>NUCLEOTIDE SEQUENCE [LARGE SCALE GENOMIC DNA]</scope>
</reference>
<keyword evidence="1" id="KW-1133">Transmembrane helix</keyword>
<comment type="caution">
    <text evidence="2">The sequence shown here is derived from an EMBL/GenBank/DDBJ whole genome shotgun (WGS) entry which is preliminary data.</text>
</comment>
<evidence type="ECO:0000313" key="2">
    <source>
        <dbReference type="EMBL" id="OGD24435.1"/>
    </source>
</evidence>
<organism evidence="2 3">
    <name type="scientific">Candidatus Azambacteria bacterium RBG_16_47_10</name>
    <dbReference type="NCBI Taxonomy" id="1797292"/>
    <lineage>
        <taxon>Bacteria</taxon>
        <taxon>Candidatus Azamiibacteriota</taxon>
    </lineage>
</organism>
<gene>
    <name evidence="2" type="ORF">A2Z10_02595</name>
</gene>
<accession>A0A1F5B1D2</accession>
<keyword evidence="1" id="KW-0472">Membrane</keyword>
<sequence length="261" mass="28818">MLEYGLKRQLLFIGAIVAIIAIVIGAGYFFMGPQATCMDGILNQDEEKIDCGGSCAACTVIRYDDIEVIAYHSFSFEGMYDAMAQVRNPNPRHGTRSFSYTFHFFNAGQQEIGTRAGRTYILAGQTRYIVENNISLNEAPAFVTLSVDAPGIWEEQKYLTGQVVIPVFSKKYEKMPALDPGFAKVSGVLENHTSYTFASVDVQVVLVDATKRPIAVGKTQIDGVRFGEQRAFVVLFQKEIALPADIYAEAVTNVLDEANIR</sequence>
<keyword evidence="1" id="KW-0812">Transmembrane</keyword>
<evidence type="ECO:0000313" key="3">
    <source>
        <dbReference type="Proteomes" id="UP000176639"/>
    </source>
</evidence>
<name>A0A1F5B1D2_9BACT</name>
<evidence type="ECO:0000256" key="1">
    <source>
        <dbReference type="SAM" id="Phobius"/>
    </source>
</evidence>
<feature type="transmembrane region" description="Helical" evidence="1">
    <location>
        <begin position="12"/>
        <end position="31"/>
    </location>
</feature>
<protein>
    <submittedName>
        <fullName evidence="2">Uncharacterized protein</fullName>
    </submittedName>
</protein>
<proteinExistence type="predicted"/>
<dbReference type="EMBL" id="MEYI01000002">
    <property type="protein sequence ID" value="OGD24435.1"/>
    <property type="molecule type" value="Genomic_DNA"/>
</dbReference>